<comment type="similarity">
    <text evidence="7">Belongs to the PINc/VapC protein family.</text>
</comment>
<organism evidence="9 10">
    <name type="scientific">Gluconacetobacter sacchari DSM 12717</name>
    <dbReference type="NCBI Taxonomy" id="1307940"/>
    <lineage>
        <taxon>Bacteria</taxon>
        <taxon>Pseudomonadati</taxon>
        <taxon>Pseudomonadota</taxon>
        <taxon>Alphaproteobacteria</taxon>
        <taxon>Acetobacterales</taxon>
        <taxon>Acetobacteraceae</taxon>
        <taxon>Gluconacetobacter</taxon>
    </lineage>
</organism>
<dbReference type="Proteomes" id="UP001060895">
    <property type="component" value="Unassembled WGS sequence"/>
</dbReference>
<evidence type="ECO:0000256" key="6">
    <source>
        <dbReference type="ARBA" id="ARBA00022842"/>
    </source>
</evidence>
<evidence type="ECO:0000256" key="5">
    <source>
        <dbReference type="ARBA" id="ARBA00022801"/>
    </source>
</evidence>
<sequence>MTQAEILYGLALLPEGQRRDRLLAVAHEMFAEEFAWRILPSDREAAAAYAEIASARRRGGNPISQFDAQIAASALSRGARLATRNERDFVGCGVEVLNPWSLCP</sequence>
<name>A0ABQ0P4C1_9PROT</name>
<evidence type="ECO:0000256" key="7">
    <source>
        <dbReference type="ARBA" id="ARBA00038093"/>
    </source>
</evidence>
<dbReference type="PANTHER" id="PTHR33653:SF1">
    <property type="entry name" value="RIBONUCLEASE VAPC2"/>
    <property type="match status" value="1"/>
</dbReference>
<proteinExistence type="inferred from homology"/>
<protein>
    <submittedName>
        <fullName evidence="9">PilT domain-containing protein</fullName>
    </submittedName>
</protein>
<keyword evidence="2" id="KW-1277">Toxin-antitoxin system</keyword>
<evidence type="ECO:0000313" key="10">
    <source>
        <dbReference type="Proteomes" id="UP001060895"/>
    </source>
</evidence>
<gene>
    <name evidence="9" type="ORF">AA12717_0920</name>
</gene>
<evidence type="ECO:0000256" key="1">
    <source>
        <dbReference type="ARBA" id="ARBA00001946"/>
    </source>
</evidence>
<feature type="domain" description="PIN" evidence="8">
    <location>
        <begin position="2"/>
        <end position="87"/>
    </location>
</feature>
<dbReference type="InterPro" id="IPR002716">
    <property type="entry name" value="PIN_dom"/>
</dbReference>
<dbReference type="InterPro" id="IPR029060">
    <property type="entry name" value="PIN-like_dom_sf"/>
</dbReference>
<evidence type="ECO:0000256" key="3">
    <source>
        <dbReference type="ARBA" id="ARBA00022722"/>
    </source>
</evidence>
<evidence type="ECO:0000256" key="2">
    <source>
        <dbReference type="ARBA" id="ARBA00022649"/>
    </source>
</evidence>
<comment type="caution">
    <text evidence="9">The sequence shown here is derived from an EMBL/GenBank/DDBJ whole genome shotgun (WGS) entry which is preliminary data.</text>
</comment>
<dbReference type="Pfam" id="PF01850">
    <property type="entry name" value="PIN"/>
    <property type="match status" value="1"/>
</dbReference>
<accession>A0ABQ0P4C1</accession>
<keyword evidence="6" id="KW-0460">Magnesium</keyword>
<comment type="cofactor">
    <cofactor evidence="1">
        <name>Mg(2+)</name>
        <dbReference type="ChEBI" id="CHEBI:18420"/>
    </cofactor>
</comment>
<evidence type="ECO:0000256" key="4">
    <source>
        <dbReference type="ARBA" id="ARBA00022723"/>
    </source>
</evidence>
<dbReference type="InterPro" id="IPR050556">
    <property type="entry name" value="Type_II_TA_system_RNase"/>
</dbReference>
<evidence type="ECO:0000313" key="9">
    <source>
        <dbReference type="EMBL" id="GBQ21550.1"/>
    </source>
</evidence>
<evidence type="ECO:0000259" key="8">
    <source>
        <dbReference type="Pfam" id="PF01850"/>
    </source>
</evidence>
<keyword evidence="10" id="KW-1185">Reference proteome</keyword>
<keyword evidence="3" id="KW-0540">Nuclease</keyword>
<dbReference type="PANTHER" id="PTHR33653">
    <property type="entry name" value="RIBONUCLEASE VAPC2"/>
    <property type="match status" value="1"/>
</dbReference>
<dbReference type="Gene3D" id="3.40.50.1010">
    <property type="entry name" value="5'-nuclease"/>
    <property type="match status" value="1"/>
</dbReference>
<reference evidence="9" key="1">
    <citation type="submission" date="2013-04" db="EMBL/GenBank/DDBJ databases">
        <title>The genome sequencing project of 58 acetic acid bacteria.</title>
        <authorList>
            <person name="Okamoto-Kainuma A."/>
            <person name="Ishikawa M."/>
            <person name="Umino S."/>
            <person name="Koizumi Y."/>
            <person name="Shiwa Y."/>
            <person name="Yoshikawa H."/>
            <person name="Matsutani M."/>
            <person name="Matsushita K."/>
        </authorList>
    </citation>
    <scope>NUCLEOTIDE SEQUENCE</scope>
    <source>
        <strain evidence="9">DSM 12717</strain>
    </source>
</reference>
<dbReference type="SUPFAM" id="SSF88723">
    <property type="entry name" value="PIN domain-like"/>
    <property type="match status" value="1"/>
</dbReference>
<keyword evidence="4" id="KW-0479">Metal-binding</keyword>
<keyword evidence="5" id="KW-0378">Hydrolase</keyword>
<dbReference type="EMBL" id="BAQP01000035">
    <property type="protein sequence ID" value="GBQ21550.1"/>
    <property type="molecule type" value="Genomic_DNA"/>
</dbReference>